<feature type="transmembrane region" description="Helical" evidence="1">
    <location>
        <begin position="65"/>
        <end position="85"/>
    </location>
</feature>
<keyword evidence="1" id="KW-0812">Transmembrane</keyword>
<dbReference type="Pfam" id="PF14209">
    <property type="entry name" value="DUF4321"/>
    <property type="match status" value="1"/>
</dbReference>
<proteinExistence type="predicted"/>
<protein>
    <submittedName>
        <fullName evidence="2">DUF4321 domain-containing protein</fullName>
    </submittedName>
</protein>
<comment type="caution">
    <text evidence="2">The sequence shown here is derived from an EMBL/GenBank/DDBJ whole genome shotgun (WGS) entry which is preliminary data.</text>
</comment>
<organism evidence="2 3">
    <name type="scientific">Irregularibacter muris</name>
    <dbReference type="NCBI Taxonomy" id="1796619"/>
    <lineage>
        <taxon>Bacteria</taxon>
        <taxon>Bacillati</taxon>
        <taxon>Bacillota</taxon>
        <taxon>Clostridia</taxon>
        <taxon>Eubacteriales</taxon>
        <taxon>Eubacteriaceae</taxon>
        <taxon>Irregularibacter</taxon>
    </lineage>
</organism>
<evidence type="ECO:0000313" key="2">
    <source>
        <dbReference type="EMBL" id="MCR1899897.1"/>
    </source>
</evidence>
<dbReference type="RefSeq" id="WP_257532684.1">
    <property type="nucleotide sequence ID" value="NZ_JANKAS010000015.1"/>
</dbReference>
<feature type="transmembrane region" description="Helical" evidence="1">
    <location>
        <begin position="7"/>
        <end position="28"/>
    </location>
</feature>
<keyword evidence="1" id="KW-0472">Membrane</keyword>
<name>A0AAE3L0G7_9FIRM</name>
<dbReference type="AlphaFoldDB" id="A0AAE3L0G7"/>
<dbReference type="Proteomes" id="UP001205748">
    <property type="component" value="Unassembled WGS sequence"/>
</dbReference>
<reference evidence="2" key="1">
    <citation type="submission" date="2022-07" db="EMBL/GenBank/DDBJ databases">
        <title>Enhanced cultured diversity of the mouse gut microbiota enables custom-made synthetic communities.</title>
        <authorList>
            <person name="Afrizal A."/>
        </authorList>
    </citation>
    <scope>NUCLEOTIDE SEQUENCE</scope>
    <source>
        <strain evidence="2">DSM 28593</strain>
    </source>
</reference>
<dbReference type="InterPro" id="IPR025470">
    <property type="entry name" value="DUF4321"/>
</dbReference>
<keyword evidence="3" id="KW-1185">Reference proteome</keyword>
<evidence type="ECO:0000256" key="1">
    <source>
        <dbReference type="SAM" id="Phobius"/>
    </source>
</evidence>
<accession>A0AAE3L0G7</accession>
<sequence length="87" mass="9726">MKLKKSPGIFIVTMIATMLIGTFVGNFLKEYIGIFGYNYPISILNPQGNPWNILDLDAIKLSFGLMLHVNLGSILGIVLGLYIFYKK</sequence>
<gene>
    <name evidence="2" type="ORF">NSA47_13035</name>
</gene>
<evidence type="ECO:0000313" key="3">
    <source>
        <dbReference type="Proteomes" id="UP001205748"/>
    </source>
</evidence>
<keyword evidence="1" id="KW-1133">Transmembrane helix</keyword>
<dbReference type="EMBL" id="JANKAS010000015">
    <property type="protein sequence ID" value="MCR1899897.1"/>
    <property type="molecule type" value="Genomic_DNA"/>
</dbReference>